<evidence type="ECO:0000256" key="8">
    <source>
        <dbReference type="RuleBase" id="RU364100"/>
    </source>
</evidence>
<keyword evidence="2 8" id="KW-0645">Protease</keyword>
<proteinExistence type="inferred from homology"/>
<dbReference type="EMBL" id="VIFK01000241">
    <property type="protein sequence ID" value="TQE98259.1"/>
    <property type="molecule type" value="Genomic_DNA"/>
</dbReference>
<dbReference type="AlphaFoldDB" id="A0A540VNB4"/>
<organism evidence="9 10">
    <name type="scientific">Spiribacter salinus</name>
    <dbReference type="NCBI Taxonomy" id="1335746"/>
    <lineage>
        <taxon>Bacteria</taxon>
        <taxon>Pseudomonadati</taxon>
        <taxon>Pseudomonadota</taxon>
        <taxon>Gammaproteobacteria</taxon>
        <taxon>Chromatiales</taxon>
        <taxon>Ectothiorhodospiraceae</taxon>
        <taxon>Spiribacter</taxon>
    </lineage>
</organism>
<evidence type="ECO:0000256" key="4">
    <source>
        <dbReference type="ARBA" id="ARBA00022801"/>
    </source>
</evidence>
<dbReference type="GO" id="GO:0003697">
    <property type="term" value="F:single-stranded DNA binding"/>
    <property type="evidence" value="ECO:0007669"/>
    <property type="project" value="InterPro"/>
</dbReference>
<evidence type="ECO:0000256" key="2">
    <source>
        <dbReference type="ARBA" id="ARBA00022670"/>
    </source>
</evidence>
<evidence type="ECO:0000256" key="7">
    <source>
        <dbReference type="ARBA" id="ARBA00023239"/>
    </source>
</evidence>
<dbReference type="Pfam" id="PF02586">
    <property type="entry name" value="SRAP"/>
    <property type="match status" value="1"/>
</dbReference>
<dbReference type="PANTHER" id="PTHR13604">
    <property type="entry name" value="DC12-RELATED"/>
    <property type="match status" value="1"/>
</dbReference>
<evidence type="ECO:0000256" key="6">
    <source>
        <dbReference type="ARBA" id="ARBA00023125"/>
    </source>
</evidence>
<keyword evidence="7" id="KW-0456">Lyase</keyword>
<dbReference type="PANTHER" id="PTHR13604:SF0">
    <property type="entry name" value="ABASIC SITE PROCESSING PROTEIN HMCES"/>
    <property type="match status" value="1"/>
</dbReference>
<dbReference type="GO" id="GO:0008233">
    <property type="term" value="F:peptidase activity"/>
    <property type="evidence" value="ECO:0007669"/>
    <property type="project" value="UniProtKB-KW"/>
</dbReference>
<evidence type="ECO:0000256" key="1">
    <source>
        <dbReference type="ARBA" id="ARBA00008136"/>
    </source>
</evidence>
<evidence type="ECO:0000313" key="10">
    <source>
        <dbReference type="Proteomes" id="UP000315400"/>
    </source>
</evidence>
<sequence length="227" mass="25376">MDTGTMCGRFVSKTDAAIERAFNVIPRQWTHDWVKYNVAPTQNVPMIRFADGQRDEVMLRWRLVPAWAKAQPTKYSTINVRAETIEAAATYRGPWKRGQRCIIPAVGYYEWQEVDGGKQPYFIRRAGGEPFGFCGLWEVSTGPDGDTLESCTIITVHANPLVAQIHVKARMPAMVTPEQCDAWLEGTMDDSRVALAPFPAELMDAYPVSTRVNSPRNDGPELLEGVA</sequence>
<dbReference type="InterPro" id="IPR003738">
    <property type="entry name" value="SRAP"/>
</dbReference>
<keyword evidence="6" id="KW-0238">DNA-binding</keyword>
<dbReference type="InterPro" id="IPR036590">
    <property type="entry name" value="SRAP-like"/>
</dbReference>
<protein>
    <recommendedName>
        <fullName evidence="8">Abasic site processing protein</fullName>
        <ecNumber evidence="8">3.4.-.-</ecNumber>
    </recommendedName>
</protein>
<reference evidence="9 10" key="1">
    <citation type="submission" date="2019-06" db="EMBL/GenBank/DDBJ databases">
        <title>Metagenome assembled Genome of Spiribacter salinus SL48-SHIP from the microbial mat of Salt Lake 48 (Novosibirsk region, Russia).</title>
        <authorList>
            <person name="Shipova A."/>
            <person name="Rozanov A.S."/>
            <person name="Bryanskaya A.V."/>
            <person name="Peltek S.E."/>
        </authorList>
    </citation>
    <scope>NUCLEOTIDE SEQUENCE [LARGE SCALE GENOMIC DNA]</scope>
    <source>
        <strain evidence="9">SL48-SHIP-2</strain>
    </source>
</reference>
<comment type="similarity">
    <text evidence="1 8">Belongs to the SOS response-associated peptidase family.</text>
</comment>
<dbReference type="GO" id="GO:0016829">
    <property type="term" value="F:lyase activity"/>
    <property type="evidence" value="ECO:0007669"/>
    <property type="project" value="UniProtKB-KW"/>
</dbReference>
<dbReference type="GO" id="GO:0106300">
    <property type="term" value="P:protein-DNA covalent cross-linking repair"/>
    <property type="evidence" value="ECO:0007669"/>
    <property type="project" value="InterPro"/>
</dbReference>
<evidence type="ECO:0000313" key="9">
    <source>
        <dbReference type="EMBL" id="TQE98259.1"/>
    </source>
</evidence>
<evidence type="ECO:0000256" key="5">
    <source>
        <dbReference type="ARBA" id="ARBA00023124"/>
    </source>
</evidence>
<dbReference type="EC" id="3.4.-.-" evidence="8"/>
<name>A0A540VNB4_9GAMM</name>
<dbReference type="Gene3D" id="3.90.1680.10">
    <property type="entry name" value="SOS response associated peptidase-like"/>
    <property type="match status" value="1"/>
</dbReference>
<dbReference type="SUPFAM" id="SSF143081">
    <property type="entry name" value="BB1717-like"/>
    <property type="match status" value="1"/>
</dbReference>
<keyword evidence="3" id="KW-0227">DNA damage</keyword>
<dbReference type="GO" id="GO:0006508">
    <property type="term" value="P:proteolysis"/>
    <property type="evidence" value="ECO:0007669"/>
    <property type="project" value="UniProtKB-KW"/>
</dbReference>
<comment type="caution">
    <text evidence="9">The sequence shown here is derived from an EMBL/GenBank/DDBJ whole genome shotgun (WGS) entry which is preliminary data.</text>
</comment>
<accession>A0A540VNB4</accession>
<keyword evidence="5" id="KW-0190">Covalent protein-DNA linkage</keyword>
<dbReference type="Proteomes" id="UP000315400">
    <property type="component" value="Unassembled WGS sequence"/>
</dbReference>
<gene>
    <name evidence="9" type="ORF">FKY71_14785</name>
</gene>
<evidence type="ECO:0000256" key="3">
    <source>
        <dbReference type="ARBA" id="ARBA00022763"/>
    </source>
</evidence>
<keyword evidence="4 8" id="KW-0378">Hydrolase</keyword>